<comment type="caution">
    <text evidence="5">The sequence shown here is derived from an EMBL/GenBank/DDBJ whole genome shotgun (WGS) entry which is preliminary data.</text>
</comment>
<keyword evidence="6" id="KW-1185">Reference proteome</keyword>
<evidence type="ECO:0000259" key="4">
    <source>
        <dbReference type="PROSITE" id="PS51352"/>
    </source>
</evidence>
<evidence type="ECO:0000313" key="5">
    <source>
        <dbReference type="EMBL" id="KAH0934867.1"/>
    </source>
</evidence>
<dbReference type="Pfam" id="PF00085">
    <property type="entry name" value="Thioredoxin"/>
    <property type="match status" value="1"/>
</dbReference>
<dbReference type="EMBL" id="JAGKQM010000003">
    <property type="protein sequence ID" value="KAH0934867.1"/>
    <property type="molecule type" value="Genomic_DNA"/>
</dbReference>
<evidence type="ECO:0000256" key="3">
    <source>
        <dbReference type="ARBA" id="ARBA00023284"/>
    </source>
</evidence>
<keyword evidence="2" id="KW-0249">Electron transport</keyword>
<accession>A0ABQ8E0C4</accession>
<dbReference type="Proteomes" id="UP000824890">
    <property type="component" value="Unassembled WGS sequence"/>
</dbReference>
<dbReference type="InterPro" id="IPR036249">
    <property type="entry name" value="Thioredoxin-like_sf"/>
</dbReference>
<protein>
    <recommendedName>
        <fullName evidence="4">Thioredoxin domain-containing protein</fullName>
    </recommendedName>
</protein>
<keyword evidence="3" id="KW-0676">Redox-active center</keyword>
<sequence>DPTQHKNNKFLHKLYSLTDMDAISPLRAVCGSGGAQYSRTRIDHGLSGFCSFSQENKSKLKLSPVMSLDLKEHPMASNQTLTALSSSYVVPAKTSSIGMSRGMRWWEKSTKVNMLEIHSANHLVDSLLNAGDRLVVLDFYSPGCGGCKSLHPKICQLAESNPNVMFLKVNQEELRTMCHGLNVHVLPFFKFYRGAEGKLCSFSCTIATINKFKKALDKHGSERCSLGQAKGLDSKELMALASVGELKMDLDSLTVHQDVLSSSKASNFFYKPEEQHQKMVV</sequence>
<dbReference type="PROSITE" id="PS51352">
    <property type="entry name" value="THIOREDOXIN_2"/>
    <property type="match status" value="1"/>
</dbReference>
<dbReference type="InterPro" id="IPR013766">
    <property type="entry name" value="Thioredoxin_domain"/>
</dbReference>
<dbReference type="CDD" id="cd02947">
    <property type="entry name" value="TRX_family"/>
    <property type="match status" value="1"/>
</dbReference>
<evidence type="ECO:0000256" key="2">
    <source>
        <dbReference type="ARBA" id="ARBA00022982"/>
    </source>
</evidence>
<comment type="similarity">
    <text evidence="1">Belongs to the thioredoxin family.</text>
</comment>
<dbReference type="SUPFAM" id="SSF52833">
    <property type="entry name" value="Thioredoxin-like"/>
    <property type="match status" value="1"/>
</dbReference>
<gene>
    <name evidence="5" type="ORF">HID58_011984</name>
</gene>
<organism evidence="5 6">
    <name type="scientific">Brassica napus</name>
    <name type="common">Rape</name>
    <dbReference type="NCBI Taxonomy" id="3708"/>
    <lineage>
        <taxon>Eukaryota</taxon>
        <taxon>Viridiplantae</taxon>
        <taxon>Streptophyta</taxon>
        <taxon>Embryophyta</taxon>
        <taxon>Tracheophyta</taxon>
        <taxon>Spermatophyta</taxon>
        <taxon>Magnoliopsida</taxon>
        <taxon>eudicotyledons</taxon>
        <taxon>Gunneridae</taxon>
        <taxon>Pentapetalae</taxon>
        <taxon>rosids</taxon>
        <taxon>malvids</taxon>
        <taxon>Brassicales</taxon>
        <taxon>Brassicaceae</taxon>
        <taxon>Brassiceae</taxon>
        <taxon>Brassica</taxon>
    </lineage>
</organism>
<feature type="non-terminal residue" evidence="5">
    <location>
        <position position="1"/>
    </location>
</feature>
<feature type="domain" description="Thioredoxin" evidence="4">
    <location>
        <begin position="70"/>
        <end position="248"/>
    </location>
</feature>
<dbReference type="Gene3D" id="3.40.30.10">
    <property type="entry name" value="Glutaredoxin"/>
    <property type="match status" value="1"/>
</dbReference>
<keyword evidence="2" id="KW-0813">Transport</keyword>
<evidence type="ECO:0000313" key="6">
    <source>
        <dbReference type="Proteomes" id="UP000824890"/>
    </source>
</evidence>
<dbReference type="PANTHER" id="PTHR43601">
    <property type="entry name" value="THIOREDOXIN, MITOCHONDRIAL"/>
    <property type="match status" value="1"/>
</dbReference>
<name>A0ABQ8E0C4_BRANA</name>
<proteinExistence type="inferred from homology"/>
<dbReference type="PANTHER" id="PTHR43601:SF17">
    <property type="entry name" value="THIOREDOXIN-LIKE 1-2, CHLOROPLASTIC"/>
    <property type="match status" value="1"/>
</dbReference>
<reference evidence="5 6" key="1">
    <citation type="submission" date="2021-05" db="EMBL/GenBank/DDBJ databases">
        <title>Genome Assembly of Synthetic Allotetraploid Brassica napus Reveals Homoeologous Exchanges between Subgenomes.</title>
        <authorList>
            <person name="Davis J.T."/>
        </authorList>
    </citation>
    <scope>NUCLEOTIDE SEQUENCE [LARGE SCALE GENOMIC DNA]</scope>
    <source>
        <strain evidence="6">cv. Da-Ae</strain>
        <tissue evidence="5">Seedling</tissue>
    </source>
</reference>
<evidence type="ECO:0000256" key="1">
    <source>
        <dbReference type="ARBA" id="ARBA00008987"/>
    </source>
</evidence>